<dbReference type="Proteomes" id="UP000297834">
    <property type="component" value="Unassembled WGS sequence"/>
</dbReference>
<dbReference type="RefSeq" id="WP_134243580.1">
    <property type="nucleotide sequence ID" value="NZ_SNTY01000012.1"/>
</dbReference>
<comment type="caution">
    <text evidence="1">The sequence shown here is derived from an EMBL/GenBank/DDBJ whole genome shotgun (WGS) entry which is preliminary data.</text>
</comment>
<organism evidence="1 2">
    <name type="scientific">Alkanindiges illinoisensis</name>
    <dbReference type="NCBI Taxonomy" id="197183"/>
    <lineage>
        <taxon>Bacteria</taxon>
        <taxon>Pseudomonadati</taxon>
        <taxon>Pseudomonadota</taxon>
        <taxon>Gammaproteobacteria</taxon>
        <taxon>Moraxellales</taxon>
        <taxon>Moraxellaceae</taxon>
        <taxon>Alkanindiges</taxon>
    </lineage>
</organism>
<proteinExistence type="predicted"/>
<evidence type="ECO:0000313" key="2">
    <source>
        <dbReference type="Proteomes" id="UP000297834"/>
    </source>
</evidence>
<dbReference type="OrthoDB" id="9860220at2"/>
<sequence length="65" mass="7206">MKPVSDSLAGSALVLAQLELAVREAREMFKQRCAEENLSDYHIYELQQTAKVAVKSQLQGIGVQD</sequence>
<dbReference type="STRING" id="1120977.GCA_000619845_00222"/>
<protein>
    <submittedName>
        <fullName evidence="1">Uncharacterized protein</fullName>
    </submittedName>
</protein>
<dbReference type="AlphaFoldDB" id="A0A4Y7XFU6"/>
<reference evidence="1 2" key="1">
    <citation type="submission" date="2019-03" db="EMBL/GenBank/DDBJ databases">
        <title>Alkanindiges illinoisensis: a potential pathogenic isolated from ascites of a gastric cancer patient with abdominal metastasis.</title>
        <authorList>
            <person name="Hu X."/>
            <person name="Yang B."/>
            <person name="Yan X."/>
            <person name="Lin L."/>
            <person name="Zhao H."/>
            <person name="Zhou F."/>
            <person name="Su B."/>
            <person name="Chen J."/>
            <person name="Rui Y."/>
            <person name="Wang Q."/>
            <person name="Zheng L."/>
        </authorList>
    </citation>
    <scope>NUCLEOTIDE SEQUENCE [LARGE SCALE GENOMIC DNA]</scope>
    <source>
        <strain evidence="1 2">NFYY 23406</strain>
    </source>
</reference>
<gene>
    <name evidence="1" type="ORF">E2B99_03400</name>
</gene>
<accession>A0A4Y7XFU6</accession>
<dbReference type="EMBL" id="SNTY01000012">
    <property type="protein sequence ID" value="TEU30099.1"/>
    <property type="molecule type" value="Genomic_DNA"/>
</dbReference>
<keyword evidence="2" id="KW-1185">Reference proteome</keyword>
<evidence type="ECO:0000313" key="1">
    <source>
        <dbReference type="EMBL" id="TEU30099.1"/>
    </source>
</evidence>
<name>A0A4Y7XFU6_9GAMM</name>